<evidence type="ECO:0000259" key="2">
    <source>
        <dbReference type="PROSITE" id="PS51203"/>
    </source>
</evidence>
<evidence type="ECO:0000313" key="3">
    <source>
        <dbReference type="EMBL" id="EDV27191.1"/>
    </source>
</evidence>
<dbReference type="GO" id="GO:0051087">
    <property type="term" value="F:protein-folding chaperone binding"/>
    <property type="evidence" value="ECO:0000318"/>
    <property type="project" value="GO_Central"/>
</dbReference>
<dbReference type="Pfam" id="PF04969">
    <property type="entry name" value="CS"/>
    <property type="match status" value="1"/>
</dbReference>
<organism evidence="3 4">
    <name type="scientific">Trichoplax adhaerens</name>
    <name type="common">Trichoplax reptans</name>
    <dbReference type="NCBI Taxonomy" id="10228"/>
    <lineage>
        <taxon>Eukaryota</taxon>
        <taxon>Metazoa</taxon>
        <taxon>Placozoa</taxon>
        <taxon>Uniplacotomia</taxon>
        <taxon>Trichoplacea</taxon>
        <taxon>Trichoplacidae</taxon>
        <taxon>Trichoplax</taxon>
    </lineage>
</organism>
<dbReference type="RefSeq" id="XP_002111187.1">
    <property type="nucleotide sequence ID" value="XM_002111151.1"/>
</dbReference>
<dbReference type="GO" id="GO:0006457">
    <property type="term" value="P:protein folding"/>
    <property type="evidence" value="ECO:0000318"/>
    <property type="project" value="GO_Central"/>
</dbReference>
<dbReference type="Gene3D" id="2.60.40.790">
    <property type="match status" value="1"/>
</dbReference>
<dbReference type="GO" id="GO:0051879">
    <property type="term" value="F:Hsp90 protein binding"/>
    <property type="evidence" value="ECO:0000318"/>
    <property type="project" value="GO_Central"/>
</dbReference>
<dbReference type="InterPro" id="IPR045250">
    <property type="entry name" value="p23-like"/>
</dbReference>
<dbReference type="STRING" id="10228.B3RT99"/>
<dbReference type="GO" id="GO:0005829">
    <property type="term" value="C:cytosol"/>
    <property type="evidence" value="ECO:0000318"/>
    <property type="project" value="GO_Central"/>
</dbReference>
<dbReference type="HOGENOM" id="CLU_078883_3_1_1"/>
<dbReference type="InParanoid" id="B3RT99"/>
<dbReference type="PANTHER" id="PTHR22932">
    <property type="entry name" value="TELOMERASE-BINDING PROTEIN P23 HSP90 CO-CHAPERONE"/>
    <property type="match status" value="1"/>
</dbReference>
<evidence type="ECO:0000256" key="1">
    <source>
        <dbReference type="ARBA" id="ARBA00025733"/>
    </source>
</evidence>
<dbReference type="PROSITE" id="PS51203">
    <property type="entry name" value="CS"/>
    <property type="match status" value="1"/>
</dbReference>
<dbReference type="AlphaFoldDB" id="B3RT99"/>
<keyword evidence="4" id="KW-1185">Reference proteome</keyword>
<dbReference type="GO" id="GO:0005634">
    <property type="term" value="C:nucleus"/>
    <property type="evidence" value="ECO:0000318"/>
    <property type="project" value="GO_Central"/>
</dbReference>
<dbReference type="GeneID" id="6752400"/>
<dbReference type="OMA" id="IEHKVTD"/>
<sequence>MASSINPAVLWAQRKDRLLITIEIENITNENITIDSKKLILSAKGGIAKQKHHLEFEFYKDIIPEESKQRKSARGYYFQIKKKESGPYWPRMLKQTQKFTWLRIDFNKWKDEDASDEEIINDLSLTPVGSAENFDPAVNLYLQD</sequence>
<dbReference type="eggNOG" id="KOG3158">
    <property type="taxonomic scope" value="Eukaryota"/>
</dbReference>
<gene>
    <name evidence="3" type="ORF">TRIADDRAFT_54888</name>
</gene>
<dbReference type="CTD" id="6752400"/>
<dbReference type="CDD" id="cd06465">
    <property type="entry name" value="p23_hB-ind1_like"/>
    <property type="match status" value="1"/>
</dbReference>
<dbReference type="PhylomeDB" id="B3RT99"/>
<reference evidence="3 4" key="1">
    <citation type="journal article" date="2008" name="Nature">
        <title>The Trichoplax genome and the nature of placozoans.</title>
        <authorList>
            <person name="Srivastava M."/>
            <person name="Begovic E."/>
            <person name="Chapman J."/>
            <person name="Putnam N.H."/>
            <person name="Hellsten U."/>
            <person name="Kawashima T."/>
            <person name="Kuo A."/>
            <person name="Mitros T."/>
            <person name="Salamov A."/>
            <person name="Carpenter M.L."/>
            <person name="Signorovitch A.Y."/>
            <person name="Moreno M.A."/>
            <person name="Kamm K."/>
            <person name="Grimwood J."/>
            <person name="Schmutz J."/>
            <person name="Shapiro H."/>
            <person name="Grigoriev I.V."/>
            <person name="Buss L.W."/>
            <person name="Schierwater B."/>
            <person name="Dellaporta S.L."/>
            <person name="Rokhsar D.S."/>
        </authorList>
    </citation>
    <scope>NUCLEOTIDE SEQUENCE [LARGE SCALE GENOMIC DNA]</scope>
    <source>
        <strain evidence="3 4">Grell-BS-1999</strain>
    </source>
</reference>
<dbReference type="GO" id="GO:0051131">
    <property type="term" value="P:chaperone-mediated protein complex assembly"/>
    <property type="evidence" value="ECO:0000318"/>
    <property type="project" value="GO_Central"/>
</dbReference>
<feature type="domain" description="CS" evidence="2">
    <location>
        <begin position="4"/>
        <end position="93"/>
    </location>
</feature>
<dbReference type="OrthoDB" id="1564555at2759"/>
<evidence type="ECO:0000313" key="4">
    <source>
        <dbReference type="Proteomes" id="UP000009022"/>
    </source>
</evidence>
<dbReference type="EMBL" id="DS985243">
    <property type="protein sequence ID" value="EDV27191.1"/>
    <property type="molecule type" value="Genomic_DNA"/>
</dbReference>
<dbReference type="PANTHER" id="PTHR22932:SF1">
    <property type="entry name" value="CO-CHAPERONE PROTEIN DAF-41"/>
    <property type="match status" value="1"/>
</dbReference>
<dbReference type="KEGG" id="tad:TRIADDRAFT_54888"/>
<dbReference type="InterPro" id="IPR007052">
    <property type="entry name" value="CS_dom"/>
</dbReference>
<protein>
    <recommendedName>
        <fullName evidence="2">CS domain-containing protein</fullName>
    </recommendedName>
</protein>
<dbReference type="SUPFAM" id="SSF49764">
    <property type="entry name" value="HSP20-like chaperones"/>
    <property type="match status" value="1"/>
</dbReference>
<dbReference type="Proteomes" id="UP000009022">
    <property type="component" value="Unassembled WGS sequence"/>
</dbReference>
<proteinExistence type="inferred from homology"/>
<dbReference type="FunFam" id="2.60.40.790:FF:000013">
    <property type="entry name" value="Very-long-chain (3R)-3-hydroxyacyl-CoA dehydratase"/>
    <property type="match status" value="1"/>
</dbReference>
<comment type="similarity">
    <text evidence="1">Belongs to the p23/wos2 family.</text>
</comment>
<dbReference type="InterPro" id="IPR008978">
    <property type="entry name" value="HSP20-like_chaperone"/>
</dbReference>
<accession>B3RT99</accession>
<name>B3RT99_TRIAD</name>